<keyword evidence="3" id="KW-1185">Reference proteome</keyword>
<dbReference type="RefSeq" id="WP_249328245.1">
    <property type="nucleotide sequence ID" value="NZ_CP060635.1"/>
</dbReference>
<dbReference type="EMBL" id="CP060635">
    <property type="protein sequence ID" value="QNM07370.1"/>
    <property type="molecule type" value="Genomic_DNA"/>
</dbReference>
<keyword evidence="1" id="KW-0472">Membrane</keyword>
<sequence length="99" mass="10635">MDKKAQRILAGFTCAAFVIVAFFSLFFIVKEAHHDCTGEDCPVCACIHQAEQTLKQIGTGSSGTAGAFAPQFPLVVAFLCLPLFVPVASLISQKVRMNN</sequence>
<protein>
    <submittedName>
        <fullName evidence="2">Uncharacterized protein</fullName>
    </submittedName>
</protein>
<feature type="transmembrane region" description="Helical" evidence="1">
    <location>
        <begin position="7"/>
        <end position="29"/>
    </location>
</feature>
<evidence type="ECO:0000313" key="3">
    <source>
        <dbReference type="Proteomes" id="UP000515860"/>
    </source>
</evidence>
<dbReference type="AlphaFoldDB" id="A0A7G9G988"/>
<proteinExistence type="predicted"/>
<reference evidence="2 3" key="1">
    <citation type="submission" date="2020-08" db="EMBL/GenBank/DDBJ databases">
        <authorList>
            <person name="Liu C."/>
            <person name="Sun Q."/>
        </authorList>
    </citation>
    <scope>NUCLEOTIDE SEQUENCE [LARGE SCALE GENOMIC DNA]</scope>
    <source>
        <strain evidence="2 3">NSJ-29</strain>
    </source>
</reference>
<organism evidence="2 3">
    <name type="scientific">Wansuia hejianensis</name>
    <dbReference type="NCBI Taxonomy" id="2763667"/>
    <lineage>
        <taxon>Bacteria</taxon>
        <taxon>Bacillati</taxon>
        <taxon>Bacillota</taxon>
        <taxon>Clostridia</taxon>
        <taxon>Lachnospirales</taxon>
        <taxon>Lachnospiraceae</taxon>
        <taxon>Wansuia</taxon>
    </lineage>
</organism>
<gene>
    <name evidence="2" type="ORF">H9Q79_10495</name>
</gene>
<evidence type="ECO:0000313" key="2">
    <source>
        <dbReference type="EMBL" id="QNM07370.1"/>
    </source>
</evidence>
<accession>A0A7G9G988</accession>
<dbReference type="KEGG" id="whj:H9Q79_10495"/>
<feature type="transmembrane region" description="Helical" evidence="1">
    <location>
        <begin position="72"/>
        <end position="91"/>
    </location>
</feature>
<dbReference type="Proteomes" id="UP000515860">
    <property type="component" value="Chromosome"/>
</dbReference>
<evidence type="ECO:0000256" key="1">
    <source>
        <dbReference type="SAM" id="Phobius"/>
    </source>
</evidence>
<keyword evidence="1" id="KW-0812">Transmembrane</keyword>
<name>A0A7G9G988_9FIRM</name>
<keyword evidence="1" id="KW-1133">Transmembrane helix</keyword>